<evidence type="ECO:0000313" key="2">
    <source>
        <dbReference type="EMBL" id="PAX08685.1"/>
    </source>
</evidence>
<keyword evidence="1" id="KW-0732">Signal</keyword>
<comment type="caution">
    <text evidence="2">The sequence shown here is derived from an EMBL/GenBank/DDBJ whole genome shotgun (WGS) entry which is preliminary data.</text>
</comment>
<dbReference type="OrthoDB" id="7586108at2"/>
<sequence length="82" mass="8802">MKTIIAVIAATLAVPAVAQPEAAPRRPAIAAPAQAGGPATAKKETRYCVDDVVTGSRLRRRTCDTRANWLREGYDPLTDLKK</sequence>
<feature type="chain" id="PRO_5012178002" evidence="1">
    <location>
        <begin position="19"/>
        <end position="82"/>
    </location>
</feature>
<gene>
    <name evidence="2" type="ORF">CKY28_04765</name>
</gene>
<dbReference type="AlphaFoldDB" id="A0A2A2SHJ4"/>
<organism evidence="2 3">
    <name type="scientific">Sphingomonas lenta</name>
    <dbReference type="NCBI Taxonomy" id="1141887"/>
    <lineage>
        <taxon>Bacteria</taxon>
        <taxon>Pseudomonadati</taxon>
        <taxon>Pseudomonadota</taxon>
        <taxon>Alphaproteobacteria</taxon>
        <taxon>Sphingomonadales</taxon>
        <taxon>Sphingomonadaceae</taxon>
        <taxon>Sphingomonas</taxon>
    </lineage>
</organism>
<evidence type="ECO:0000256" key="1">
    <source>
        <dbReference type="SAM" id="SignalP"/>
    </source>
</evidence>
<protein>
    <submittedName>
        <fullName evidence="2">Uncharacterized protein</fullName>
    </submittedName>
</protein>
<evidence type="ECO:0000313" key="3">
    <source>
        <dbReference type="Proteomes" id="UP000218151"/>
    </source>
</evidence>
<dbReference type="RefSeq" id="WP_095997197.1">
    <property type="nucleotide sequence ID" value="NZ_NSLI01000002.1"/>
</dbReference>
<dbReference type="EMBL" id="NSLI01000002">
    <property type="protein sequence ID" value="PAX08685.1"/>
    <property type="molecule type" value="Genomic_DNA"/>
</dbReference>
<reference evidence="3" key="1">
    <citation type="submission" date="2017-09" db="EMBL/GenBank/DDBJ databases">
        <authorList>
            <person name="Feng G."/>
            <person name="Zhu H."/>
        </authorList>
    </citation>
    <scope>NUCLEOTIDE SEQUENCE [LARGE SCALE GENOMIC DNA]</scope>
    <source>
        <strain evidence="3">1PNM-20</strain>
    </source>
</reference>
<accession>A0A2A2SHJ4</accession>
<keyword evidence="3" id="KW-1185">Reference proteome</keyword>
<proteinExistence type="predicted"/>
<name>A0A2A2SHJ4_9SPHN</name>
<dbReference type="Proteomes" id="UP000218151">
    <property type="component" value="Unassembled WGS sequence"/>
</dbReference>
<feature type="signal peptide" evidence="1">
    <location>
        <begin position="1"/>
        <end position="18"/>
    </location>
</feature>